<dbReference type="PANTHER" id="PTHR10492">
    <property type="match status" value="1"/>
</dbReference>
<keyword evidence="1" id="KW-0067">ATP-binding</keyword>
<keyword evidence="1" id="KW-0234">DNA repair</keyword>
<dbReference type="GO" id="GO:0006281">
    <property type="term" value="P:DNA repair"/>
    <property type="evidence" value="ECO:0007669"/>
    <property type="project" value="UniProtKB-KW"/>
</dbReference>
<evidence type="ECO:0000313" key="5">
    <source>
        <dbReference type="Proteomes" id="UP001386955"/>
    </source>
</evidence>
<evidence type="ECO:0000256" key="1">
    <source>
        <dbReference type="RuleBase" id="RU363044"/>
    </source>
</evidence>
<dbReference type="GO" id="GO:0006310">
    <property type="term" value="P:DNA recombination"/>
    <property type="evidence" value="ECO:0007669"/>
    <property type="project" value="UniProtKB-KW"/>
</dbReference>
<gene>
    <name evidence="4" type="ORF">VNO78_11699</name>
</gene>
<dbReference type="AlphaFoldDB" id="A0AAN9SPR8"/>
<evidence type="ECO:0000259" key="3">
    <source>
        <dbReference type="Pfam" id="PF14214"/>
    </source>
</evidence>
<dbReference type="Gene3D" id="3.40.50.300">
    <property type="entry name" value="P-loop containing nucleotide triphosphate hydrolases"/>
    <property type="match status" value="1"/>
</dbReference>
<keyword evidence="1" id="KW-0547">Nucleotide-binding</keyword>
<dbReference type="InterPro" id="IPR010285">
    <property type="entry name" value="DNA_helicase_pif1-like_DEAD"/>
</dbReference>
<dbReference type="Proteomes" id="UP001386955">
    <property type="component" value="Unassembled WGS sequence"/>
</dbReference>
<evidence type="ECO:0000259" key="2">
    <source>
        <dbReference type="Pfam" id="PF05970"/>
    </source>
</evidence>
<dbReference type="GO" id="GO:0043139">
    <property type="term" value="F:5'-3' DNA helicase activity"/>
    <property type="evidence" value="ECO:0007669"/>
    <property type="project" value="UniProtKB-EC"/>
</dbReference>
<keyword evidence="5" id="KW-1185">Reference proteome</keyword>
<comment type="cofactor">
    <cofactor evidence="1">
        <name>Mg(2+)</name>
        <dbReference type="ChEBI" id="CHEBI:18420"/>
    </cofactor>
</comment>
<feature type="domain" description="DNA helicase Pif1-like DEAD-box helicase" evidence="2">
    <location>
        <begin position="579"/>
        <end position="786"/>
    </location>
</feature>
<name>A0AAN9SPR8_PSOTE</name>
<dbReference type="InterPro" id="IPR027417">
    <property type="entry name" value="P-loop_NTPase"/>
</dbReference>
<keyword evidence="1" id="KW-0347">Helicase</keyword>
<proteinExistence type="inferred from homology"/>
<reference evidence="4 5" key="1">
    <citation type="submission" date="2024-01" db="EMBL/GenBank/DDBJ databases">
        <title>The genomes of 5 underutilized Papilionoideae crops provide insights into root nodulation and disease resistanc.</title>
        <authorList>
            <person name="Jiang F."/>
        </authorList>
    </citation>
    <scope>NUCLEOTIDE SEQUENCE [LARGE SCALE GENOMIC DNA]</scope>
    <source>
        <strain evidence="4">DUOXIRENSHENG_FW03</strain>
        <tissue evidence="4">Leaves</tissue>
    </source>
</reference>
<dbReference type="GO" id="GO:0016787">
    <property type="term" value="F:hydrolase activity"/>
    <property type="evidence" value="ECO:0007669"/>
    <property type="project" value="UniProtKB-KW"/>
</dbReference>
<protein>
    <recommendedName>
        <fullName evidence="1">ATP-dependent DNA helicase</fullName>
        <ecNumber evidence="1">5.6.2.3</ecNumber>
    </recommendedName>
</protein>
<dbReference type="GO" id="GO:0005524">
    <property type="term" value="F:ATP binding"/>
    <property type="evidence" value="ECO:0007669"/>
    <property type="project" value="UniProtKB-KW"/>
</dbReference>
<keyword evidence="1" id="KW-0378">Hydrolase</keyword>
<dbReference type="Pfam" id="PF14214">
    <property type="entry name" value="Helitron_like_N"/>
    <property type="match status" value="1"/>
</dbReference>
<comment type="catalytic activity">
    <reaction evidence="1">
        <text>ATP + H2O = ADP + phosphate + H(+)</text>
        <dbReference type="Rhea" id="RHEA:13065"/>
        <dbReference type="ChEBI" id="CHEBI:15377"/>
        <dbReference type="ChEBI" id="CHEBI:15378"/>
        <dbReference type="ChEBI" id="CHEBI:30616"/>
        <dbReference type="ChEBI" id="CHEBI:43474"/>
        <dbReference type="ChEBI" id="CHEBI:456216"/>
        <dbReference type="EC" id="5.6.2.3"/>
    </reaction>
</comment>
<dbReference type="GO" id="GO:0000723">
    <property type="term" value="P:telomere maintenance"/>
    <property type="evidence" value="ECO:0007669"/>
    <property type="project" value="InterPro"/>
</dbReference>
<sequence length="829" mass="95596">MTMRQDQVIGMHPTFHKVAILNEQDFRPLMSIRQDRVMCMHQTFHKVAILNEQDFRPLMSIRQDRVMCMHQTFHKVAILNEQDFQPLMSMMQDRVMCMHPTFHKSRDTCCSGGKVSFSNVSVPIELLEIFSVASSEGKHFRQHIRSYNHVLSFTSLGVHIDENMIATGRGIYSFRAQGAIYHNIQGFYPNKGFRPRFLQLYIYDTEHELQNRMLENPQLHQTLVYKLQQILHRYNPFVHVFRQLALREDVDQCSLLIKECPANQPQYNLPTGPQVAVIIVGGDVESMTRGRDINVVCHDENLMRIQETVGYYDFYNILCCYLLGRTVGTLTQKTIMVKVSLAENITVTCFRYVLMINLYYYKRDDSYNNIETTTENVGHRTILPSSFISSRRDLTQCYEDDLLARIFKAKFEQLKEDVINKGVLGKVKSYMYVTEFQKRGLPHVHMLLILESNEKLRDPEDYDSIVRAEIPKIEEEPQLYAIVLKHMIHGPCRTSNPRSLCMKNGKCNKRYPKEFLDDTRQEIHELDVICIERFQSIIVGIKEIRNGTQEDAENTAIPRVIQEELAIQVPNEDVDSIQKLNHDQSIAFNAIMDVINSKQSQVFFVDGPGGTGKTFLYCALIAQLRGQHKIVLATASSGIVAILLLGGRTAHSRFKIPIYVEPESFCSISRQSDLAKLIRQTTTIIWDEVPMINRYALEALDRSLRDLLDLDSPFGGKVMILGGDFRQVLPVFQKGTRAQMILACIVKSPLWAITKVLHLRQNMRSLQDPTFAEYLMRIGDGTEPTKYDDMVKIPHQLAITWEGESSIQKLIQETFPQLESHTWDATYMV</sequence>
<dbReference type="EC" id="5.6.2.3" evidence="1"/>
<dbReference type="SUPFAM" id="SSF52540">
    <property type="entry name" value="P-loop containing nucleoside triphosphate hydrolases"/>
    <property type="match status" value="1"/>
</dbReference>
<dbReference type="InterPro" id="IPR025476">
    <property type="entry name" value="Helitron_helicase-like"/>
</dbReference>
<keyword evidence="1" id="KW-0227">DNA damage</keyword>
<evidence type="ECO:0000313" key="4">
    <source>
        <dbReference type="EMBL" id="KAK7400491.1"/>
    </source>
</evidence>
<comment type="caution">
    <text evidence="4">The sequence shown here is derived from an EMBL/GenBank/DDBJ whole genome shotgun (WGS) entry which is preliminary data.</text>
</comment>
<dbReference type="PANTHER" id="PTHR10492:SF101">
    <property type="entry name" value="ATP-DEPENDENT DNA HELICASE"/>
    <property type="match status" value="1"/>
</dbReference>
<accession>A0AAN9SPR8</accession>
<keyword evidence="1" id="KW-0233">DNA recombination</keyword>
<dbReference type="Pfam" id="PF05970">
    <property type="entry name" value="PIF1"/>
    <property type="match status" value="1"/>
</dbReference>
<feature type="domain" description="Helitron helicase-like" evidence="3">
    <location>
        <begin position="401"/>
        <end position="448"/>
    </location>
</feature>
<organism evidence="4 5">
    <name type="scientific">Psophocarpus tetragonolobus</name>
    <name type="common">Winged bean</name>
    <name type="synonym">Dolichos tetragonolobus</name>
    <dbReference type="NCBI Taxonomy" id="3891"/>
    <lineage>
        <taxon>Eukaryota</taxon>
        <taxon>Viridiplantae</taxon>
        <taxon>Streptophyta</taxon>
        <taxon>Embryophyta</taxon>
        <taxon>Tracheophyta</taxon>
        <taxon>Spermatophyta</taxon>
        <taxon>Magnoliopsida</taxon>
        <taxon>eudicotyledons</taxon>
        <taxon>Gunneridae</taxon>
        <taxon>Pentapetalae</taxon>
        <taxon>rosids</taxon>
        <taxon>fabids</taxon>
        <taxon>Fabales</taxon>
        <taxon>Fabaceae</taxon>
        <taxon>Papilionoideae</taxon>
        <taxon>50 kb inversion clade</taxon>
        <taxon>NPAAA clade</taxon>
        <taxon>indigoferoid/millettioid clade</taxon>
        <taxon>Phaseoleae</taxon>
        <taxon>Psophocarpus</taxon>
    </lineage>
</organism>
<comment type="similarity">
    <text evidence="1">Belongs to the helicase family.</text>
</comment>
<dbReference type="EMBL" id="JAYMYS010000003">
    <property type="protein sequence ID" value="KAK7400491.1"/>
    <property type="molecule type" value="Genomic_DNA"/>
</dbReference>